<organismHost>
    <name type="scientific">Bacillus subtilis</name>
    <dbReference type="NCBI Taxonomy" id="1423"/>
</organismHost>
<accession>A0A1Z1DF99</accession>
<keyword evidence="2" id="KW-1185">Reference proteome</keyword>
<dbReference type="EMBL" id="KY368640">
    <property type="protein sequence ID" value="APZ82676.1"/>
    <property type="molecule type" value="Genomic_DNA"/>
</dbReference>
<evidence type="ECO:0000313" key="2">
    <source>
        <dbReference type="Proteomes" id="UP000221795"/>
    </source>
</evidence>
<dbReference type="Proteomes" id="UP000221795">
    <property type="component" value="Segment"/>
</dbReference>
<name>A0A1Z1DF99_BPGO3</name>
<protein>
    <submittedName>
        <fullName evidence="1">Uncharacterized protein</fullName>
    </submittedName>
</protein>
<reference evidence="1" key="1">
    <citation type="journal article" date="2017" name="Viruses">
        <title>Characterization of Bacillus subtilis Viruses vB_BsuM-Goe2 and vB_BsuM-Goe3.</title>
        <authorList>
            <person name="Willms I.M."/>
            <person name="Hoppert M."/>
            <person name="Hertel R."/>
        </authorList>
    </citation>
    <scope>NUCLEOTIDE SEQUENCE [LARGE SCALE GENOMIC DNA]</scope>
</reference>
<sequence length="302" mass="34255">MENKKMSAEEIYAVIRNILGKNMNVEDNGDGTYEVEAEVDHDEELSLHQFGVISESNRPRETFYEELDDYAYGCEDYEKIVLIQYIEARWDDEEYGDFDAAERVIRDFISENVQVNFPYDHFLEQKVLVNLIVDAGDSNYDYTLNHFAQATYDDDRLYTESGLVWLVRQQGYEIKQLVDAVNAEDKTGDKFIDSIVQESASATTSMNALVFSVTMSLGDFMGLKEKKVNITLGKGTAVGLHDFWSGAGGSKGIRLQNDVVLPHSLYSAHIEGHFGLDLMDIYGLDMDFWTDTVVSMEVNGNE</sequence>
<organism evidence="1 2">
    <name type="scientific">Bacillus phage vB_BsuM-Goe3</name>
    <dbReference type="NCBI Taxonomy" id="1933063"/>
    <lineage>
        <taxon>Viruses</taxon>
        <taxon>Duplodnaviria</taxon>
        <taxon>Heunggongvirae</taxon>
        <taxon>Uroviricota</taxon>
        <taxon>Caudoviricetes</taxon>
        <taxon>Herelleviridae</taxon>
        <taxon>Bastillevirinae</taxon>
        <taxon>Grisebachstrassevirus</taxon>
        <taxon>Grisebachstrassevirus goe3</taxon>
    </lineage>
</organism>
<proteinExistence type="predicted"/>
<evidence type="ECO:0000313" key="1">
    <source>
        <dbReference type="EMBL" id="APZ82676.1"/>
    </source>
</evidence>
<gene>
    <name evidence="1" type="ORF">Goe3_c21500</name>
</gene>